<dbReference type="OrthoDB" id="9801453at2"/>
<dbReference type="Proteomes" id="UP000094271">
    <property type="component" value="Unassembled WGS sequence"/>
</dbReference>
<gene>
    <name evidence="2" type="ORF">BEI59_26840</name>
</gene>
<dbReference type="AlphaFoldDB" id="A0A1E3UAA2"/>
<comment type="caution">
    <text evidence="2">The sequence shown here is derived from an EMBL/GenBank/DDBJ whole genome shotgun (WGS) entry which is preliminary data.</text>
</comment>
<proteinExistence type="predicted"/>
<dbReference type="Pfam" id="PF12645">
    <property type="entry name" value="HTH_16"/>
    <property type="match status" value="1"/>
</dbReference>
<reference evidence="2 3" key="1">
    <citation type="submission" date="2016-08" db="EMBL/GenBank/DDBJ databases">
        <authorList>
            <person name="Seilhamer J.J."/>
        </authorList>
    </citation>
    <scope>NUCLEOTIDE SEQUENCE [LARGE SCALE GENOMIC DNA]</scope>
    <source>
        <strain evidence="2 3">NML150140-1</strain>
    </source>
</reference>
<evidence type="ECO:0000259" key="1">
    <source>
        <dbReference type="Pfam" id="PF12645"/>
    </source>
</evidence>
<dbReference type="InterPro" id="IPR024760">
    <property type="entry name" value="HTH_dom_conjug_TS-like"/>
</dbReference>
<accession>A0A1E3UAA2</accession>
<dbReference type="EMBL" id="MEHA01000027">
    <property type="protein sequence ID" value="ODR45362.1"/>
    <property type="molecule type" value="Genomic_DNA"/>
</dbReference>
<evidence type="ECO:0000313" key="2">
    <source>
        <dbReference type="EMBL" id="ODR45362.1"/>
    </source>
</evidence>
<dbReference type="RefSeq" id="WP_009905237.1">
    <property type="nucleotide sequence ID" value="NZ_MEHA01000027.1"/>
</dbReference>
<protein>
    <submittedName>
        <fullName evidence="2">Transcriptional regulator</fullName>
    </submittedName>
</protein>
<organism evidence="2 3">
    <name type="scientific">Eisenbergiella tayi</name>
    <dbReference type="NCBI Taxonomy" id="1432052"/>
    <lineage>
        <taxon>Bacteria</taxon>
        <taxon>Bacillati</taxon>
        <taxon>Bacillota</taxon>
        <taxon>Clostridia</taxon>
        <taxon>Lachnospirales</taxon>
        <taxon>Lachnospiraceae</taxon>
        <taxon>Eisenbergiella</taxon>
    </lineage>
</organism>
<feature type="domain" description="Helix-turn-helix conjugative transposon-like" evidence="1">
    <location>
        <begin position="19"/>
        <end position="83"/>
    </location>
</feature>
<sequence>MNGTNGNQNDYPENALVPYPVILAASKGDPDAMKMVLQHFSGYIASLSMRKLYDERGNVYYGVDEDIRERLQARLMRAILTFRAE</sequence>
<evidence type="ECO:0000313" key="3">
    <source>
        <dbReference type="Proteomes" id="UP000094271"/>
    </source>
</evidence>
<name>A0A1E3UAA2_9FIRM</name>